<feature type="compositionally biased region" description="Basic and acidic residues" evidence="1">
    <location>
        <begin position="524"/>
        <end position="542"/>
    </location>
</feature>
<evidence type="ECO:0000313" key="3">
    <source>
        <dbReference type="Proteomes" id="UP000249061"/>
    </source>
</evidence>
<dbReference type="EMBL" id="QFQP01000027">
    <property type="protein sequence ID" value="PZR08084.1"/>
    <property type="molecule type" value="Genomic_DNA"/>
</dbReference>
<name>A0A2W5UXE5_9BACT</name>
<comment type="caution">
    <text evidence="2">The sequence shown here is derived from an EMBL/GenBank/DDBJ whole genome shotgun (WGS) entry which is preliminary data.</text>
</comment>
<gene>
    <name evidence="2" type="ORF">DI536_25975</name>
</gene>
<proteinExistence type="predicted"/>
<feature type="compositionally biased region" description="Basic and acidic residues" evidence="1">
    <location>
        <begin position="459"/>
        <end position="470"/>
    </location>
</feature>
<feature type="region of interest" description="Disordered" evidence="1">
    <location>
        <begin position="422"/>
        <end position="542"/>
    </location>
</feature>
<protein>
    <submittedName>
        <fullName evidence="2">Uncharacterized protein</fullName>
    </submittedName>
</protein>
<reference evidence="2 3" key="1">
    <citation type="submission" date="2017-08" db="EMBL/GenBank/DDBJ databases">
        <title>Infants hospitalized years apart are colonized by the same room-sourced microbial strains.</title>
        <authorList>
            <person name="Brooks B."/>
            <person name="Olm M.R."/>
            <person name="Firek B.A."/>
            <person name="Baker R."/>
            <person name="Thomas B.C."/>
            <person name="Morowitz M.J."/>
            <person name="Banfield J.F."/>
        </authorList>
    </citation>
    <scope>NUCLEOTIDE SEQUENCE [LARGE SCALE GENOMIC DNA]</scope>
    <source>
        <strain evidence="2">S2_003_000_R2_14</strain>
    </source>
</reference>
<dbReference type="AlphaFoldDB" id="A0A2W5UXE5"/>
<sequence length="639" mass="70371">MFSNDSIRSMAREVIQNSIDARAPSEQAIHVTFTLLHIPTASVPGIAQLAEHIERCRRYTAESFRDDEAKYEENGRLTFEWATKILKGPTIPVLRVRDEQTTGLEGDDNTPNSAWDRLVRQQGSPGMHGDGGGSYGIGQLAPFALSRLRTVFYGTRTASGFGFIGKSIWRSVPSDGDWLQNIGFYGNDAKLGVERLTDPNEIPEALRRDTIGTDLFLLGFDPRLAVDDAKPIPWHQLVLDAVLKNFFAAIALGRLNVTIDVSAGNKLMLNASTLEREFDARIAAAQAENTKNTKGSKKEIQDNLLWPRQYVRALRETDPNLRFETESPRLGKMQLFVTRDDDGSCKVAHMRAPLLLVHERTLNVLSKYAAVFICEDPKGNGLLRKFEGPEHDSWTKKVPGRDVVVAEVNKFIRDKLESLLSSTAQEEQDVEGLSDYLPEDAPASPSAVKGAIKVTQRIADAESGKREPKPGKKAVRTHRQIPPVRAAPVDANDLGSDPGDGVDGTSGKENDQSDGTRGNGNEQGDGRGNRGDDGSTRPRIRPGDVRFRSWFVNPDEGTRVVVTSSRTGNATLRLRAVGEDTAYDLENLALEDIATGERFDAADSVLSSVPFTRNQTRNFRLIVTPNRRMGLSLEVVDGT</sequence>
<organism evidence="2 3">
    <name type="scientific">Archangium gephyra</name>
    <dbReference type="NCBI Taxonomy" id="48"/>
    <lineage>
        <taxon>Bacteria</taxon>
        <taxon>Pseudomonadati</taxon>
        <taxon>Myxococcota</taxon>
        <taxon>Myxococcia</taxon>
        <taxon>Myxococcales</taxon>
        <taxon>Cystobacterineae</taxon>
        <taxon>Archangiaceae</taxon>
        <taxon>Archangium</taxon>
    </lineage>
</organism>
<dbReference type="Proteomes" id="UP000249061">
    <property type="component" value="Unassembled WGS sequence"/>
</dbReference>
<evidence type="ECO:0000313" key="2">
    <source>
        <dbReference type="EMBL" id="PZR08084.1"/>
    </source>
</evidence>
<accession>A0A2W5UXE5</accession>
<evidence type="ECO:0000256" key="1">
    <source>
        <dbReference type="SAM" id="MobiDB-lite"/>
    </source>
</evidence>